<feature type="domain" description="Trimeric autotransporter adhesin YadA-like stalk" evidence="12">
    <location>
        <begin position="476"/>
        <end position="516"/>
    </location>
</feature>
<keyword evidence="9" id="KW-0472">Membrane</keyword>
<dbReference type="EMBL" id="FUUY01000001">
    <property type="protein sequence ID" value="SJX20630.1"/>
    <property type="molecule type" value="Genomic_DNA"/>
</dbReference>
<feature type="domain" description="Trimeric autotransporter adhesin YadA-like stalk" evidence="12">
    <location>
        <begin position="912"/>
        <end position="953"/>
    </location>
</feature>
<evidence type="ECO:0000256" key="7">
    <source>
        <dbReference type="ARBA" id="ARBA00022729"/>
    </source>
</evidence>
<keyword evidence="8" id="KW-0653">Protein transport</keyword>
<dbReference type="GO" id="GO:0009986">
    <property type="term" value="C:cell surface"/>
    <property type="evidence" value="ECO:0007669"/>
    <property type="project" value="UniProtKB-SubCell"/>
</dbReference>
<dbReference type="Pfam" id="PF05662">
    <property type="entry name" value="YadA_stalk"/>
    <property type="match status" value="6"/>
</dbReference>
<keyword evidence="5" id="KW-1134">Transmembrane beta strand</keyword>
<keyword evidence="10" id="KW-0998">Cell outer membrane</keyword>
<reference evidence="14 15" key="1">
    <citation type="submission" date="2017-02" db="EMBL/GenBank/DDBJ databases">
        <authorList>
            <person name="Peterson S.W."/>
        </authorList>
    </citation>
    <scope>NUCLEOTIDE SEQUENCE [LARGE SCALE GENOMIC DNA]</scope>
    <source>
        <strain evidence="14">C6</strain>
    </source>
</reference>
<feature type="domain" description="Trimeric autotransporter adhesin YadA-like stalk" evidence="12">
    <location>
        <begin position="613"/>
        <end position="656"/>
    </location>
</feature>
<dbReference type="SUPFAM" id="SSF54523">
    <property type="entry name" value="Pili subunits"/>
    <property type="match status" value="1"/>
</dbReference>
<evidence type="ECO:0000256" key="9">
    <source>
        <dbReference type="ARBA" id="ARBA00023136"/>
    </source>
</evidence>
<comment type="similarity">
    <text evidence="3">Belongs to the autotransporter-2 (AT-2) (TC 1.B.40) family.</text>
</comment>
<evidence type="ECO:0000256" key="3">
    <source>
        <dbReference type="ARBA" id="ARBA00005848"/>
    </source>
</evidence>
<evidence type="ECO:0000256" key="10">
    <source>
        <dbReference type="ARBA" id="ARBA00023237"/>
    </source>
</evidence>
<evidence type="ECO:0000256" key="6">
    <source>
        <dbReference type="ARBA" id="ARBA00022692"/>
    </source>
</evidence>
<feature type="domain" description="ESPR" evidence="13">
    <location>
        <begin position="9"/>
        <end position="48"/>
    </location>
</feature>
<dbReference type="Gene3D" id="6.20.50.100">
    <property type="match status" value="2"/>
</dbReference>
<keyword evidence="6" id="KW-0812">Transmembrane</keyword>
<evidence type="ECO:0000313" key="15">
    <source>
        <dbReference type="Proteomes" id="UP000196240"/>
    </source>
</evidence>
<dbReference type="GO" id="GO:0015031">
    <property type="term" value="P:protein transport"/>
    <property type="evidence" value="ECO:0007669"/>
    <property type="project" value="UniProtKB-KW"/>
</dbReference>
<dbReference type="Pfam" id="PF03895">
    <property type="entry name" value="YadA_anchor"/>
    <property type="match status" value="1"/>
</dbReference>
<evidence type="ECO:0000259" key="12">
    <source>
        <dbReference type="Pfam" id="PF05662"/>
    </source>
</evidence>
<dbReference type="SUPFAM" id="SSF101967">
    <property type="entry name" value="Adhesin YadA, collagen-binding domain"/>
    <property type="match status" value="5"/>
</dbReference>
<dbReference type="InterPro" id="IPR045584">
    <property type="entry name" value="Pilin-like"/>
</dbReference>
<evidence type="ECO:0000313" key="14">
    <source>
        <dbReference type="EMBL" id="SJX20630.1"/>
    </source>
</evidence>
<keyword evidence="7" id="KW-0732">Signal</keyword>
<evidence type="ECO:0000259" key="11">
    <source>
        <dbReference type="Pfam" id="PF03895"/>
    </source>
</evidence>
<sequence>MSQWRVGVNKIYKVIWNASIGAWVAVSELATAKGHSSTRIKAVASSSTELTIVKTKKTINLSLLAAALLSLSPQLYAVKVGNGDDSSAYSIAISDPNCGSAVTSITTSIAIGCSANVAAGTGQQGGIAIGENSRVINDGIAIGRNANANSGDDKGGVAIGNDTWAWAHSVAIGTGAIADQAQTDVDNASVAIGAKANSGNSDGGVAIGIASKIGDNTGDTVAIGRKASVEGGAEKSLALGSNSSIAANAKESTALGFGSRVEKSSGVAIGNASKVTKTNAVAIGSKSNTDTDATKEIEATIDGIKFGSFAGAASQAGDQVSLGSAGAERQLKNVAAGHISATSTDGINGSQLYRTNVVLGNVANSAADILGGGVTVGDNGKLTGPFNVAGNDYTSIAEAIEKNAGAGTKTSVVEGDNITVTDVTNADGSKEYKVATKKDVSFDSVKLGDTTINNAGLSIKDGASITAQGIDAGKKKITNVADGDISASSKDAINGSQLNSTNQNVTNLTQTVTKQGEQITSNTGDIANLQNQTWKIQANGDAASAVKASDTVQFLDGENIEIKREANNLTVATKKDVSFDSVKLGDTLINNAGLSIKDGPSITAQGIDAGKKKITNVANGDIKSTSQDAVNGSQLHNTANSIKNSIGGNTSLNADGSVTTSNVGNTGKNTIHDAIDSVNKAAAAAKTSVVEGDNITVTDVTNADGSKEYKVATKKDVNFDSVTLGNTLINNAGLSIKDGPSITAQGIDAGKKKITNVANGDIKSTSQDAVNGSQLHNTANSIKNSIGGNTSLNADGSVTTSDVGNTGKNTIHDAIDSINTKVNNANQGWNLTANGENSSAVKPSDTVDFTNTDGNIQVSKNGNQIKMDLAKDLNLGKDGSIQTGDTTVNNDGLTIKGGPSVTKDGIDAGSKKVTNVEDGTIAKGSKDAVNGGQLHDAINNVNNNVTKAKTTVSEGDNIIVSQSTNQDGSTNYNVATKKDVNFDSVNTNKISVGDVSIDKDTGINAGNKKVSGVADGSISKDSKDAINGSQLHTSNTNIYNHLGGGANYETNTGPTYNVGGGSHNNVGDALSALNNRDNQLDQKITNLGDQLEQVFTSTNQRIDSVEKRANAGIAAAMALETAPYVAGKWTYAAAAAHHSGENAVGVTLRKTADNGRWSLTGGIAAASEGDPSFRIGVSGVID</sequence>
<feature type="domain" description="Trimeric autotransporter adhesin YadA-like stalk" evidence="12">
    <location>
        <begin position="1009"/>
        <end position="1051"/>
    </location>
</feature>
<protein>
    <submittedName>
        <fullName evidence="14">Haemagglutinin</fullName>
    </submittedName>
</protein>
<dbReference type="Gene3D" id="3.30.1300.30">
    <property type="entry name" value="GSPII I/J protein-like"/>
    <property type="match status" value="1"/>
</dbReference>
<name>A0A1R7Q8N5_ACIJO</name>
<evidence type="ECO:0000256" key="5">
    <source>
        <dbReference type="ARBA" id="ARBA00022452"/>
    </source>
</evidence>
<dbReference type="Proteomes" id="UP000196240">
    <property type="component" value="Unassembled WGS sequence"/>
</dbReference>
<dbReference type="Gene3D" id="2.150.10.10">
    <property type="entry name" value="Serralysin-like metalloprotease, C-terminal"/>
    <property type="match status" value="2"/>
</dbReference>
<evidence type="ECO:0000256" key="8">
    <source>
        <dbReference type="ARBA" id="ARBA00022927"/>
    </source>
</evidence>
<organism evidence="14 15">
    <name type="scientific">Acinetobacter johnsonii</name>
    <dbReference type="NCBI Taxonomy" id="40214"/>
    <lineage>
        <taxon>Bacteria</taxon>
        <taxon>Pseudomonadati</taxon>
        <taxon>Pseudomonadota</taxon>
        <taxon>Gammaproteobacteria</taxon>
        <taxon>Moraxellales</taxon>
        <taxon>Moraxellaceae</taxon>
        <taxon>Acinetobacter</taxon>
    </lineage>
</organism>
<gene>
    <name evidence="14" type="ORF">ACNJC6_00221</name>
</gene>
<proteinExistence type="inferred from homology"/>
<evidence type="ECO:0000256" key="1">
    <source>
        <dbReference type="ARBA" id="ARBA00004241"/>
    </source>
</evidence>
<keyword evidence="4" id="KW-0813">Transport</keyword>
<dbReference type="Pfam" id="PF13018">
    <property type="entry name" value="ESPR"/>
    <property type="match status" value="1"/>
</dbReference>
<dbReference type="InterPro" id="IPR005594">
    <property type="entry name" value="YadA_C"/>
</dbReference>
<accession>A0A1R7Q8N5</accession>
<feature type="domain" description="Trimeric autotransporter adhesin YadA-like C-terminal membrane anchor" evidence="11">
    <location>
        <begin position="1123"/>
        <end position="1178"/>
    </location>
</feature>
<evidence type="ECO:0000256" key="2">
    <source>
        <dbReference type="ARBA" id="ARBA00004442"/>
    </source>
</evidence>
<dbReference type="InterPro" id="IPR011049">
    <property type="entry name" value="Serralysin-like_metalloprot_C"/>
</dbReference>
<dbReference type="AlphaFoldDB" id="A0A1R7Q8N5"/>
<dbReference type="Gene3D" id="1.20.5.170">
    <property type="match status" value="4"/>
</dbReference>
<comment type="subcellular location">
    <subcellularLocation>
        <location evidence="2">Cell outer membrane</location>
    </subcellularLocation>
    <subcellularLocation>
        <location evidence="1">Cell surface</location>
    </subcellularLocation>
</comment>
<dbReference type="InterPro" id="IPR024973">
    <property type="entry name" value="ESPR"/>
</dbReference>
<evidence type="ECO:0000259" key="13">
    <source>
        <dbReference type="Pfam" id="PF13018"/>
    </source>
</evidence>
<dbReference type="InterPro" id="IPR008635">
    <property type="entry name" value="Coiled_stalk_dom"/>
</dbReference>
<evidence type="ECO:0000256" key="4">
    <source>
        <dbReference type="ARBA" id="ARBA00022448"/>
    </source>
</evidence>
<feature type="domain" description="Trimeric autotransporter adhesin YadA-like stalk" evidence="12">
    <location>
        <begin position="331"/>
        <end position="368"/>
    </location>
</feature>
<dbReference type="GO" id="GO:0009279">
    <property type="term" value="C:cell outer membrane"/>
    <property type="evidence" value="ECO:0007669"/>
    <property type="project" value="UniProtKB-SubCell"/>
</dbReference>
<dbReference type="Gene3D" id="2.20.70.140">
    <property type="match status" value="4"/>
</dbReference>
<feature type="domain" description="Trimeric autotransporter adhesin YadA-like stalk" evidence="12">
    <location>
        <begin position="753"/>
        <end position="796"/>
    </location>
</feature>